<dbReference type="Proteomes" id="UP001597158">
    <property type="component" value="Unassembled WGS sequence"/>
</dbReference>
<dbReference type="InterPro" id="IPR017592">
    <property type="entry name" value="Pilus_assmbl_Flp-typ_CpaB"/>
</dbReference>
<dbReference type="InterPro" id="IPR013974">
    <property type="entry name" value="SAF"/>
</dbReference>
<comment type="caution">
    <text evidence="2">The sequence shown here is derived from an EMBL/GenBank/DDBJ whole genome shotgun (WGS) entry which is preliminary data.</text>
</comment>
<evidence type="ECO:0000313" key="2">
    <source>
        <dbReference type="EMBL" id="MFD1264750.1"/>
    </source>
</evidence>
<accession>A0ABW3WFX4</accession>
<evidence type="ECO:0000259" key="1">
    <source>
        <dbReference type="SMART" id="SM00858"/>
    </source>
</evidence>
<dbReference type="EMBL" id="JBHTMC010000026">
    <property type="protein sequence ID" value="MFD1264750.1"/>
    <property type="molecule type" value="Genomic_DNA"/>
</dbReference>
<dbReference type="RefSeq" id="WP_277832066.1">
    <property type="nucleotide sequence ID" value="NZ_JARQZE010000004.1"/>
</dbReference>
<keyword evidence="3" id="KW-1185">Reference proteome</keyword>
<organism evidence="2 3">
    <name type="scientific">Thauera mechernichensis</name>
    <dbReference type="NCBI Taxonomy" id="82788"/>
    <lineage>
        <taxon>Bacteria</taxon>
        <taxon>Pseudomonadati</taxon>
        <taxon>Pseudomonadota</taxon>
        <taxon>Betaproteobacteria</taxon>
        <taxon>Rhodocyclales</taxon>
        <taxon>Zoogloeaceae</taxon>
        <taxon>Thauera</taxon>
    </lineage>
</organism>
<dbReference type="Pfam" id="PF08666">
    <property type="entry name" value="SAF"/>
    <property type="match status" value="1"/>
</dbReference>
<gene>
    <name evidence="2" type="primary">cpaB</name>
    <name evidence="2" type="ORF">ACFQ4M_14300</name>
</gene>
<reference evidence="3" key="1">
    <citation type="journal article" date="2019" name="Int. J. Syst. Evol. Microbiol.">
        <title>The Global Catalogue of Microorganisms (GCM) 10K type strain sequencing project: providing services to taxonomists for standard genome sequencing and annotation.</title>
        <authorList>
            <consortium name="The Broad Institute Genomics Platform"/>
            <consortium name="The Broad Institute Genome Sequencing Center for Infectious Disease"/>
            <person name="Wu L."/>
            <person name="Ma J."/>
        </authorList>
    </citation>
    <scope>NUCLEOTIDE SEQUENCE [LARGE SCALE GENOMIC DNA]</scope>
    <source>
        <strain evidence="3">CCUG 48884</strain>
    </source>
</reference>
<proteinExistence type="predicted"/>
<evidence type="ECO:0000313" key="3">
    <source>
        <dbReference type="Proteomes" id="UP001597158"/>
    </source>
</evidence>
<dbReference type="Pfam" id="PF16976">
    <property type="entry name" value="RcpC"/>
    <property type="match status" value="1"/>
</dbReference>
<name>A0ABW3WFX4_9RHOO</name>
<sequence>MTPTNTPPRARKHWVVLAFALALGGIAAFAASNYLSSRMAEIEARDRDADTVHLIVAKSNLPGGALITPETVAVREIPRAWAHSGAITPEQFSRAEGSALAHPAAIGEPILWAQLEGNRAPSFSARLQTGQRAVTVPVDEISSLSGMVEPGDRIDIVVSIRDAHRNYTFTLLQSVAVLATGSQADAESARADGRHGGYTTITLDTNPEDAKRVIAAREIGRVTALLRAPGDLSPVSSLITDTHALLGLPKGDSRSVSSVPVIYGGGPITNGLQLTPHREAPLD</sequence>
<dbReference type="InterPro" id="IPR031571">
    <property type="entry name" value="RcpC_dom"/>
</dbReference>
<protein>
    <submittedName>
        <fullName evidence="2">Flp pilus assembly protein CpaB</fullName>
    </submittedName>
</protein>
<dbReference type="NCBIfam" id="TIGR03177">
    <property type="entry name" value="pilus_cpaB"/>
    <property type="match status" value="1"/>
</dbReference>
<feature type="domain" description="SAF" evidence="1">
    <location>
        <begin position="52"/>
        <end position="116"/>
    </location>
</feature>
<dbReference type="SMART" id="SM00858">
    <property type="entry name" value="SAF"/>
    <property type="match status" value="1"/>
</dbReference>
<dbReference type="CDD" id="cd11614">
    <property type="entry name" value="SAF_CpaB_FlgA_like"/>
    <property type="match status" value="1"/>
</dbReference>